<proteinExistence type="predicted"/>
<keyword evidence="1" id="KW-0175">Coiled coil</keyword>
<protein>
    <recommendedName>
        <fullName evidence="5">Phage tail tape measure protein</fullName>
    </recommendedName>
</protein>
<accession>A0A926FEL2</accession>
<gene>
    <name evidence="3" type="ORF">H8706_10510</name>
</gene>
<organism evidence="3 4">
    <name type="scientific">Qingrenia yutianensis</name>
    <dbReference type="NCBI Taxonomy" id="2763676"/>
    <lineage>
        <taxon>Bacteria</taxon>
        <taxon>Bacillati</taxon>
        <taxon>Bacillota</taxon>
        <taxon>Clostridia</taxon>
        <taxon>Eubacteriales</taxon>
        <taxon>Oscillospiraceae</taxon>
        <taxon>Qingrenia</taxon>
    </lineage>
</organism>
<dbReference type="EMBL" id="JACRTE010000020">
    <property type="protein sequence ID" value="MBC8597292.1"/>
    <property type="molecule type" value="Genomic_DNA"/>
</dbReference>
<dbReference type="PANTHER" id="PTHR37813">
    <property type="entry name" value="FELS-2 PROPHAGE PROTEIN"/>
    <property type="match status" value="1"/>
</dbReference>
<evidence type="ECO:0000256" key="1">
    <source>
        <dbReference type="SAM" id="Coils"/>
    </source>
</evidence>
<reference evidence="3" key="1">
    <citation type="submission" date="2020-08" db="EMBL/GenBank/DDBJ databases">
        <title>Genome public.</title>
        <authorList>
            <person name="Liu C."/>
            <person name="Sun Q."/>
        </authorList>
    </citation>
    <scope>NUCLEOTIDE SEQUENCE</scope>
    <source>
        <strain evidence="3">NSJ-50</strain>
    </source>
</reference>
<dbReference type="PANTHER" id="PTHR37813:SF1">
    <property type="entry name" value="FELS-2 PROPHAGE PROTEIN"/>
    <property type="match status" value="1"/>
</dbReference>
<keyword evidence="2" id="KW-1133">Transmembrane helix</keyword>
<feature type="coiled-coil region" evidence="1">
    <location>
        <begin position="565"/>
        <end position="599"/>
    </location>
</feature>
<feature type="transmembrane region" description="Helical" evidence="2">
    <location>
        <begin position="409"/>
        <end position="427"/>
    </location>
</feature>
<keyword evidence="2" id="KW-0472">Membrane</keyword>
<dbReference type="Proteomes" id="UP000647416">
    <property type="component" value="Unassembled WGS sequence"/>
</dbReference>
<evidence type="ECO:0008006" key="5">
    <source>
        <dbReference type="Google" id="ProtNLM"/>
    </source>
</evidence>
<evidence type="ECO:0000256" key="2">
    <source>
        <dbReference type="SAM" id="Phobius"/>
    </source>
</evidence>
<name>A0A926FEL2_9FIRM</name>
<sequence length="896" mass="98539">MAKKNNLIIEIDGDSKKLEKALSKAGNAAKTAGKVIGAGFVAAGAAIGAIGTKAVKAYADFEQLVGGVDTLFKDSSAKVQKYADDAYMAAGLSANQYMDTITSFSASLLQSLGNDTEKAAEYGNQAVIDMSDNANKMGTDMQSIQNAYQGFAKQNYTMLDNLKLGYGGTKEEMQRLLQDAEKLSGIKYDISSFADITQAIHVIQTEMGITGTTAEEAATTIQGSLGMVKASWENLMVGLADPNADFDKLFDDFLKSVETLGDNLSPVIERVLNSMSETIKEKAPLIAEKIPEMTEKILPGLLDAAAELAFSLAETAPETFQKVVDAIGDVLDGIGGKLSEKFPALKGIFENLTPIVTGLAVAFVTLKTASAISGAVSALTTAWTAYKTANEGATIAQWALNAAMNANPVGIVTALIAGLVTAFVVLWNKSEAFRNFWTGLWDGIKKAVSAAIDFVKNNWKDIILFITNPIAGAIKLLYNLNPKFRAWVDNLISQVKAWFGNMVSVGKNIVEGLWKGIINTKDWLLNKIKSFAHTITQGIKDFFGIHSPSKVMRDEVGKMIALGIAEGIEDNRTEVEKVLDELNQNLLDSEILYNKESERLKNSKNESDKKYLEKLKDTAETERKIYDARQKDIKSAQKEIVDQYKKMAEEVFDTIEEVEKAQESMAKKLKGYGALYTKKDREIGIEYTFDEKKGVLTGKKQFEEVYELNDLSKQTADLNKFSDNLTNLKEIKKMPKEFFNVMRDMGVDEGIKFTNALLELSDADFDSYIAQWTEKQSASEDISKILYRDEAEEAISAVTDKMSEFNSKFEENGEENAKSWGEGFIEKMKEIMPDITDRINAAFSSIVLTSGRMAAVSGNTTYTANYYIQPSRGESTHQQIKAINDAQSYNKMRGGY</sequence>
<comment type="caution">
    <text evidence="3">The sequence shown here is derived from an EMBL/GenBank/DDBJ whole genome shotgun (WGS) entry which is preliminary data.</text>
</comment>
<keyword evidence="2" id="KW-0812">Transmembrane</keyword>
<evidence type="ECO:0000313" key="4">
    <source>
        <dbReference type="Proteomes" id="UP000647416"/>
    </source>
</evidence>
<keyword evidence="4" id="KW-1185">Reference proteome</keyword>
<dbReference type="RefSeq" id="WP_262432606.1">
    <property type="nucleotide sequence ID" value="NZ_JACRTE010000020.1"/>
</dbReference>
<dbReference type="AlphaFoldDB" id="A0A926FEL2"/>
<evidence type="ECO:0000313" key="3">
    <source>
        <dbReference type="EMBL" id="MBC8597292.1"/>
    </source>
</evidence>